<accession>A0A494V634</accession>
<dbReference type="RefSeq" id="WP_121547848.1">
    <property type="nucleotide sequence ID" value="NZ_CP023407.1"/>
</dbReference>
<organism evidence="2 3">
    <name type="scientific">Streptomyces fungicidicus</name>
    <dbReference type="NCBI Taxonomy" id="68203"/>
    <lineage>
        <taxon>Bacteria</taxon>
        <taxon>Bacillati</taxon>
        <taxon>Actinomycetota</taxon>
        <taxon>Actinomycetes</taxon>
        <taxon>Kitasatosporales</taxon>
        <taxon>Streptomycetaceae</taxon>
        <taxon>Streptomyces</taxon>
    </lineage>
</organism>
<keyword evidence="3" id="KW-1185">Reference proteome</keyword>
<dbReference type="InterPro" id="IPR007278">
    <property type="entry name" value="DUF397"/>
</dbReference>
<feature type="domain" description="DUF397" evidence="1">
    <location>
        <begin position="12"/>
        <end position="61"/>
    </location>
</feature>
<dbReference type="Proteomes" id="UP000282170">
    <property type="component" value="Chromosome"/>
</dbReference>
<dbReference type="GeneID" id="93886435"/>
<evidence type="ECO:0000313" key="3">
    <source>
        <dbReference type="Proteomes" id="UP000282170"/>
    </source>
</evidence>
<name>A0A494V634_9ACTN</name>
<dbReference type="AlphaFoldDB" id="A0A494V634"/>
<evidence type="ECO:0000313" key="2">
    <source>
        <dbReference type="EMBL" id="AYL38659.1"/>
    </source>
</evidence>
<reference evidence="2 3" key="1">
    <citation type="submission" date="2017-09" db="EMBL/GenBank/DDBJ databases">
        <authorList>
            <person name="Zhang H."/>
            <person name="Hu S."/>
            <person name="Xu J."/>
            <person name="He Z."/>
        </authorList>
    </citation>
    <scope>NUCLEOTIDE SEQUENCE [LARGE SCALE GENOMIC DNA]</scope>
    <source>
        <strain evidence="2 3">TXX3120</strain>
    </source>
</reference>
<protein>
    <submittedName>
        <fullName evidence="2">DUF397 domain-containing protein</fullName>
    </submittedName>
</protein>
<dbReference type="KEGG" id="sfug:CNQ36_26620"/>
<gene>
    <name evidence="2" type="ORF">CNQ36_26620</name>
</gene>
<dbReference type="EMBL" id="CP023407">
    <property type="protein sequence ID" value="AYL38659.1"/>
    <property type="molecule type" value="Genomic_DNA"/>
</dbReference>
<sequence>MTNPSTEHGRPLEWFKSSYSTADGPECVEVALTPGTIHVRDSKHIRGPRLTFAPHQWAAFLPYASGRR</sequence>
<evidence type="ECO:0000259" key="1">
    <source>
        <dbReference type="Pfam" id="PF04149"/>
    </source>
</evidence>
<dbReference type="Pfam" id="PF04149">
    <property type="entry name" value="DUF397"/>
    <property type="match status" value="1"/>
</dbReference>
<proteinExistence type="predicted"/>